<dbReference type="EMBL" id="JACXLD010000002">
    <property type="protein sequence ID" value="MBD2858525.1"/>
    <property type="molecule type" value="Genomic_DNA"/>
</dbReference>
<reference evidence="1" key="1">
    <citation type="submission" date="2020-09" db="EMBL/GenBank/DDBJ databases">
        <authorList>
            <person name="Yoon J.-W."/>
        </authorList>
    </citation>
    <scope>NUCLEOTIDE SEQUENCE</scope>
    <source>
        <strain evidence="1">KMU-158</strain>
    </source>
</reference>
<dbReference type="AlphaFoldDB" id="A0A927BZM9"/>
<sequence>MTWLIAIAVIAFMLAPLVWIIPTPRQAKQARLRERARQLGLQVQMLAQPQTRRQKVRKEAEEQGVCYSLPLVKRNSTAPWRYWFSEAAAAEDDAPALPQELLAIIEAQQAFWPKDALQLEFTGQALRLYWLERGLELGSVEQLAVALKNILEKLGFEY</sequence>
<organism evidence="1 2">
    <name type="scientific">Spongiibacter pelagi</name>
    <dbReference type="NCBI Taxonomy" id="2760804"/>
    <lineage>
        <taxon>Bacteria</taxon>
        <taxon>Pseudomonadati</taxon>
        <taxon>Pseudomonadota</taxon>
        <taxon>Gammaproteobacteria</taxon>
        <taxon>Cellvibrionales</taxon>
        <taxon>Spongiibacteraceae</taxon>
        <taxon>Spongiibacter</taxon>
    </lineage>
</organism>
<evidence type="ECO:0000313" key="2">
    <source>
        <dbReference type="Proteomes" id="UP000610558"/>
    </source>
</evidence>
<gene>
    <name evidence="1" type="ORF">IB286_05835</name>
</gene>
<evidence type="ECO:0000313" key="1">
    <source>
        <dbReference type="EMBL" id="MBD2858525.1"/>
    </source>
</evidence>
<dbReference type="Proteomes" id="UP000610558">
    <property type="component" value="Unassembled WGS sequence"/>
</dbReference>
<keyword evidence="2" id="KW-1185">Reference proteome</keyword>
<accession>A0A927BZM9</accession>
<evidence type="ECO:0008006" key="3">
    <source>
        <dbReference type="Google" id="ProtNLM"/>
    </source>
</evidence>
<comment type="caution">
    <text evidence="1">The sequence shown here is derived from an EMBL/GenBank/DDBJ whole genome shotgun (WGS) entry which is preliminary data.</text>
</comment>
<proteinExistence type="predicted"/>
<name>A0A927BZM9_9GAMM</name>
<dbReference type="RefSeq" id="WP_190763425.1">
    <property type="nucleotide sequence ID" value="NZ_JACXLD010000002.1"/>
</dbReference>
<protein>
    <recommendedName>
        <fullName evidence="3">Preprotein translocase subunit YajC</fullName>
    </recommendedName>
</protein>